<organism evidence="3 5">
    <name type="scientific">Didymodactylos carnosus</name>
    <dbReference type="NCBI Taxonomy" id="1234261"/>
    <lineage>
        <taxon>Eukaryota</taxon>
        <taxon>Metazoa</taxon>
        <taxon>Spiralia</taxon>
        <taxon>Gnathifera</taxon>
        <taxon>Rotifera</taxon>
        <taxon>Eurotatoria</taxon>
        <taxon>Bdelloidea</taxon>
        <taxon>Philodinida</taxon>
        <taxon>Philodinidae</taxon>
        <taxon>Didymodactylos</taxon>
    </lineage>
</organism>
<gene>
    <name evidence="3" type="ORF">OVA965_LOCUS16424</name>
    <name evidence="4" type="ORF">TMI583_LOCUS16433</name>
</gene>
<dbReference type="EMBL" id="CAJNOK010007624">
    <property type="protein sequence ID" value="CAF1039792.1"/>
    <property type="molecule type" value="Genomic_DNA"/>
</dbReference>
<evidence type="ECO:0000313" key="4">
    <source>
        <dbReference type="EMBL" id="CAF3808002.1"/>
    </source>
</evidence>
<protein>
    <submittedName>
        <fullName evidence="3">Uncharacterized protein</fullName>
    </submittedName>
</protein>
<dbReference type="Pfam" id="PF13424">
    <property type="entry name" value="TPR_12"/>
    <property type="match status" value="1"/>
</dbReference>
<evidence type="ECO:0000313" key="5">
    <source>
        <dbReference type="Proteomes" id="UP000677228"/>
    </source>
</evidence>
<name>A0A8S2E2F7_9BILA</name>
<reference evidence="3" key="1">
    <citation type="submission" date="2021-02" db="EMBL/GenBank/DDBJ databases">
        <authorList>
            <person name="Nowell W R."/>
        </authorList>
    </citation>
    <scope>NUCLEOTIDE SEQUENCE</scope>
</reference>
<proteinExistence type="predicted"/>
<dbReference type="SUPFAM" id="SSF48452">
    <property type="entry name" value="TPR-like"/>
    <property type="match status" value="1"/>
</dbReference>
<evidence type="ECO:0000256" key="1">
    <source>
        <dbReference type="ARBA" id="ARBA00022737"/>
    </source>
</evidence>
<dbReference type="InterPro" id="IPR011990">
    <property type="entry name" value="TPR-like_helical_dom_sf"/>
</dbReference>
<keyword evidence="1" id="KW-0677">Repeat</keyword>
<comment type="caution">
    <text evidence="3">The sequence shown here is derived from an EMBL/GenBank/DDBJ whole genome shotgun (WGS) entry which is preliminary data.</text>
</comment>
<sequence length="171" mass="19493">MDRRPTLITLGNFLSEMGDYDRAEKYYNMLLREFEAENSEDIGVVLCGIGTVYFRKGKYEQSLKYHEQALEKLTALPEIHLDLGTAFNSVGMVYSELKKLDLSMIYYSKALEVHYHILPDINDPLISADLNNIAAVQIQTGDIQEAPENLEKVLQMKLLVFPADHPQLSHT</sequence>
<dbReference type="PANTHER" id="PTHR45641">
    <property type="entry name" value="TETRATRICOPEPTIDE REPEAT PROTEIN (AFU_ORTHOLOGUE AFUA_6G03870)"/>
    <property type="match status" value="1"/>
</dbReference>
<dbReference type="PANTHER" id="PTHR45641:SF19">
    <property type="entry name" value="NEPHROCYSTIN-3"/>
    <property type="match status" value="1"/>
</dbReference>
<evidence type="ECO:0000256" key="2">
    <source>
        <dbReference type="ARBA" id="ARBA00022803"/>
    </source>
</evidence>
<dbReference type="SMART" id="SM00028">
    <property type="entry name" value="TPR"/>
    <property type="match status" value="4"/>
</dbReference>
<accession>A0A8S2E2F7</accession>
<dbReference type="EMBL" id="CAJOBA010007635">
    <property type="protein sequence ID" value="CAF3808002.1"/>
    <property type="molecule type" value="Genomic_DNA"/>
</dbReference>
<dbReference type="Gene3D" id="1.25.40.10">
    <property type="entry name" value="Tetratricopeptide repeat domain"/>
    <property type="match status" value="2"/>
</dbReference>
<dbReference type="Proteomes" id="UP000677228">
    <property type="component" value="Unassembled WGS sequence"/>
</dbReference>
<dbReference type="AlphaFoldDB" id="A0A8S2E2F7"/>
<dbReference type="Proteomes" id="UP000682733">
    <property type="component" value="Unassembled WGS sequence"/>
</dbReference>
<dbReference type="Pfam" id="PF13181">
    <property type="entry name" value="TPR_8"/>
    <property type="match status" value="1"/>
</dbReference>
<keyword evidence="2" id="KW-0802">TPR repeat</keyword>
<dbReference type="InterPro" id="IPR019734">
    <property type="entry name" value="TPR_rpt"/>
</dbReference>
<evidence type="ECO:0000313" key="3">
    <source>
        <dbReference type="EMBL" id="CAF1039792.1"/>
    </source>
</evidence>